<dbReference type="InterPro" id="IPR015915">
    <property type="entry name" value="Kelch-typ_b-propeller"/>
</dbReference>
<evidence type="ECO:0000313" key="1">
    <source>
        <dbReference type="EMBL" id="CBY19913.1"/>
    </source>
</evidence>
<dbReference type="Proteomes" id="UP000001307">
    <property type="component" value="Unassembled WGS sequence"/>
</dbReference>
<keyword evidence="2" id="KW-1185">Reference proteome</keyword>
<dbReference type="InParanoid" id="E4XRS1"/>
<sequence>MRFSRSISLLFSSSFSNSEEICQDFDLADECQANAALEFINCGSACDDSICEEKCLVDYRHELDSCPCGRDCPTGCQNCFHPICKDKKHFFVIGNYGEFRKENFIISTSGEFVENREIAVPGNKKGYLHQVGHALLNDELFVFGGYYDSYKAAVLEGCAFRELHQRLIYDYSIGNNVQELGGEVFICFNSQYSDASKICQVFDGSSFRVHRSETSFTHQSGCLANYQGNLLAIGSYYSGDRSKVELLSNEIWKEQEQHPKQMALFGCLAIGDEKVITIGGFNVITNRPYDDIFAFENSSWRSVGKLLTPQFYSTVYAFGGELFSVLGGKSPYNIERLEMDSGNGNVTENTVIYSDFRLDAPIVFYVDLDFCAN</sequence>
<evidence type="ECO:0000313" key="2">
    <source>
        <dbReference type="Proteomes" id="UP000001307"/>
    </source>
</evidence>
<dbReference type="EMBL" id="FN653123">
    <property type="protein sequence ID" value="CBY19913.1"/>
    <property type="molecule type" value="Genomic_DNA"/>
</dbReference>
<reference evidence="1" key="1">
    <citation type="journal article" date="2010" name="Science">
        <title>Plasticity of animal genome architecture unmasked by rapid evolution of a pelagic tunicate.</title>
        <authorList>
            <person name="Denoeud F."/>
            <person name="Henriet S."/>
            <person name="Mungpakdee S."/>
            <person name="Aury J.M."/>
            <person name="Da Silva C."/>
            <person name="Brinkmann H."/>
            <person name="Mikhaleva J."/>
            <person name="Olsen L.C."/>
            <person name="Jubin C."/>
            <person name="Canestro C."/>
            <person name="Bouquet J.M."/>
            <person name="Danks G."/>
            <person name="Poulain J."/>
            <person name="Campsteijn C."/>
            <person name="Adamski M."/>
            <person name="Cross I."/>
            <person name="Yadetie F."/>
            <person name="Muffato M."/>
            <person name="Louis A."/>
            <person name="Butcher S."/>
            <person name="Tsagkogeorga G."/>
            <person name="Konrad A."/>
            <person name="Singh S."/>
            <person name="Jensen M.F."/>
            <person name="Cong E.H."/>
            <person name="Eikeseth-Otteraa H."/>
            <person name="Noel B."/>
            <person name="Anthouard V."/>
            <person name="Porcel B.M."/>
            <person name="Kachouri-Lafond R."/>
            <person name="Nishino A."/>
            <person name="Ugolini M."/>
            <person name="Chourrout P."/>
            <person name="Nishida H."/>
            <person name="Aasland R."/>
            <person name="Huzurbazar S."/>
            <person name="Westhof E."/>
            <person name="Delsuc F."/>
            <person name="Lehrach H."/>
            <person name="Reinhardt R."/>
            <person name="Weissenbach J."/>
            <person name="Roy S.W."/>
            <person name="Artiguenave F."/>
            <person name="Postlethwait J.H."/>
            <person name="Manak J.R."/>
            <person name="Thompson E.M."/>
            <person name="Jaillon O."/>
            <person name="Du Pasquier L."/>
            <person name="Boudinot P."/>
            <person name="Liberles D.A."/>
            <person name="Volff J.N."/>
            <person name="Philippe H."/>
            <person name="Lenhard B."/>
            <person name="Roest Crollius H."/>
            <person name="Wincker P."/>
            <person name="Chourrout D."/>
        </authorList>
    </citation>
    <scope>NUCLEOTIDE SEQUENCE [LARGE SCALE GENOMIC DNA]</scope>
</reference>
<dbReference type="AlphaFoldDB" id="E4XRS1"/>
<accession>E4XRS1</accession>
<name>E4XRS1_OIKDI</name>
<organism evidence="1">
    <name type="scientific">Oikopleura dioica</name>
    <name type="common">Tunicate</name>
    <dbReference type="NCBI Taxonomy" id="34765"/>
    <lineage>
        <taxon>Eukaryota</taxon>
        <taxon>Metazoa</taxon>
        <taxon>Chordata</taxon>
        <taxon>Tunicata</taxon>
        <taxon>Appendicularia</taxon>
        <taxon>Copelata</taxon>
        <taxon>Oikopleuridae</taxon>
        <taxon>Oikopleura</taxon>
    </lineage>
</organism>
<proteinExistence type="predicted"/>
<gene>
    <name evidence="1" type="ORF">GSOID_T00001861001</name>
</gene>
<dbReference type="Gene3D" id="2.120.10.80">
    <property type="entry name" value="Kelch-type beta propeller"/>
    <property type="match status" value="1"/>
</dbReference>
<protein>
    <submittedName>
        <fullName evidence="1">Uncharacterized protein</fullName>
    </submittedName>
</protein>
<dbReference type="SUPFAM" id="SSF117281">
    <property type="entry name" value="Kelch motif"/>
    <property type="match status" value="1"/>
</dbReference>